<accession>Q2LRE5</accession>
<feature type="signal peptide" evidence="1">
    <location>
        <begin position="1"/>
        <end position="41"/>
    </location>
</feature>
<evidence type="ECO:0000313" key="2">
    <source>
        <dbReference type="EMBL" id="ABC76653.1"/>
    </source>
</evidence>
<keyword evidence="1" id="KW-0732">Signal</keyword>
<feature type="chain" id="PRO_5004212214" evidence="1">
    <location>
        <begin position="42"/>
        <end position="115"/>
    </location>
</feature>
<gene>
    <name evidence="2" type="ORF">SYN_03138</name>
</gene>
<keyword evidence="3" id="KW-1185">Reference proteome</keyword>
<evidence type="ECO:0000256" key="1">
    <source>
        <dbReference type="SAM" id="SignalP"/>
    </source>
</evidence>
<protein>
    <submittedName>
        <fullName evidence="2">Hypothetical membrane protein</fullName>
    </submittedName>
</protein>
<organism evidence="2 3">
    <name type="scientific">Syntrophus aciditrophicus (strain SB)</name>
    <dbReference type="NCBI Taxonomy" id="56780"/>
    <lineage>
        <taxon>Bacteria</taxon>
        <taxon>Pseudomonadati</taxon>
        <taxon>Thermodesulfobacteriota</taxon>
        <taxon>Syntrophia</taxon>
        <taxon>Syntrophales</taxon>
        <taxon>Syntrophaceae</taxon>
        <taxon>Syntrophus</taxon>
    </lineage>
</organism>
<dbReference type="STRING" id="56780.SYN_03138"/>
<dbReference type="EMBL" id="CP000252">
    <property type="protein sequence ID" value="ABC76653.1"/>
    <property type="molecule type" value="Genomic_DNA"/>
</dbReference>
<evidence type="ECO:0000313" key="3">
    <source>
        <dbReference type="Proteomes" id="UP000001933"/>
    </source>
</evidence>
<dbReference type="Proteomes" id="UP000001933">
    <property type="component" value="Chromosome"/>
</dbReference>
<proteinExistence type="predicted"/>
<dbReference type="AlphaFoldDB" id="Q2LRE5"/>
<reference evidence="2 3" key="1">
    <citation type="journal article" date="2007" name="Proc. Natl. Acad. Sci. U.S.A.">
        <title>The genome of Syntrophus aciditrophicus: life at the thermodynamic limit of microbial growth.</title>
        <authorList>
            <person name="McInerney M.J."/>
            <person name="Rohlin L."/>
            <person name="Mouttaki H."/>
            <person name="Kim U."/>
            <person name="Krupp R.S."/>
            <person name="Rios-Hernandez L."/>
            <person name="Sieber J."/>
            <person name="Struchtemeyer C.G."/>
            <person name="Bhattacharyya A."/>
            <person name="Campbell J.W."/>
            <person name="Gunsalus R.P."/>
        </authorList>
    </citation>
    <scope>NUCLEOTIDE SEQUENCE [LARGE SCALE GENOMIC DNA]</scope>
    <source>
        <strain evidence="2 3">SB</strain>
    </source>
</reference>
<name>Q2LRE5_SYNAS</name>
<dbReference type="HOGENOM" id="CLU_2107757_0_0_7"/>
<dbReference type="InParanoid" id="Q2LRE5"/>
<dbReference type="KEGG" id="sat:SYN_03138"/>
<sequence>MGNALWQVKIKNLLEVMFMKKTAAMLITIFLVAGLTTAASACGPGKQGRGCHDFRRAYVRGWHDGHHGYDRWRHVHARRHVQPAPYPGAGAVVALPAVPVAGVSVFFPGISVSIH</sequence>